<dbReference type="STRING" id="137838.GCA_001458595_03934"/>
<gene>
    <name evidence="7" type="ORF">CQ394_12215</name>
</gene>
<keyword evidence="2 6" id="KW-0378">Hydrolase</keyword>
<organism evidence="7 8">
    <name type="scientific">Clostridium neonatale</name>
    <dbReference type="NCBI Taxonomy" id="137838"/>
    <lineage>
        <taxon>Bacteria</taxon>
        <taxon>Bacillati</taxon>
        <taxon>Bacillota</taxon>
        <taxon>Clostridia</taxon>
        <taxon>Eubacteriales</taxon>
        <taxon>Clostridiaceae</taxon>
        <taxon>Clostridium</taxon>
    </lineage>
</organism>
<dbReference type="EMBL" id="PDCJ01000001">
    <property type="protein sequence ID" value="PEG32418.1"/>
    <property type="molecule type" value="Genomic_DNA"/>
</dbReference>
<dbReference type="GO" id="GO:0008422">
    <property type="term" value="F:beta-glucosidase activity"/>
    <property type="evidence" value="ECO:0007669"/>
    <property type="project" value="TreeGrafter"/>
</dbReference>
<sequence>MIYEKLDKFKDDFLWGSASAAYQVEGAWDKDGKGESIWDLYTRIPGTTFKNTNGNVAVDHYNRYKEDVALMAEMGLKAYRFSIAWTRIYPNGRKEINEEGLKFYENLIDELIANDIKPIITLYHWDLPQHLQDLYGGWESREIINDFNEYCITLFKRFGDKVKHWVSLNEQNVFLTLGYLTAMHPPGVKDQKRMLNANHIANLANATVIESFKTYVPDGMIGPSFAFGPVYPFSCNPSDVLSAENAEDLNCNWWLDVYCKGRYPAFAFKYYERLGIAPTIEEGDLELLERAKPDFIGINYYQTSTVAMNPLDGVGASEGMNNTGKKGTTKESGLPGVYKNAKNPYLETTNWDWAIDPAGLRIGLRRLTSRYNLPILITENGLGEFDKLEENDVVNDDYRINYLRSHLKACKEAITDGVDLLGYCTWSFTDLLSWLNGYQKRYGFVYVDRDENDEKDLKRIKKNSFYWYKNVISTNGEEL</sequence>
<evidence type="ECO:0000256" key="6">
    <source>
        <dbReference type="RuleBase" id="RU004468"/>
    </source>
</evidence>
<evidence type="ECO:0000256" key="4">
    <source>
        <dbReference type="PROSITE-ProRule" id="PRU10055"/>
    </source>
</evidence>
<evidence type="ECO:0000256" key="1">
    <source>
        <dbReference type="ARBA" id="ARBA00010838"/>
    </source>
</evidence>
<keyword evidence="3 6" id="KW-0326">Glycosidase</keyword>
<dbReference type="RefSeq" id="WP_058296561.1">
    <property type="nucleotide sequence ID" value="NZ_CAMRXG010000087.1"/>
</dbReference>
<evidence type="ECO:0000313" key="8">
    <source>
        <dbReference type="Proteomes" id="UP000220840"/>
    </source>
</evidence>
<keyword evidence="8" id="KW-1185">Reference proteome</keyword>
<dbReference type="GO" id="GO:0005829">
    <property type="term" value="C:cytosol"/>
    <property type="evidence" value="ECO:0007669"/>
    <property type="project" value="TreeGrafter"/>
</dbReference>
<name>A0A2A7MMR3_9CLOT</name>
<evidence type="ECO:0000313" key="7">
    <source>
        <dbReference type="EMBL" id="PEG32418.1"/>
    </source>
</evidence>
<reference evidence="7 8" key="1">
    <citation type="submission" date="2017-10" db="EMBL/GenBank/DDBJ databases">
        <title>Effective Description of Clostridium neonatale sp. nov. linked to necrotizing enterocolitis in neonates and a clarification of species assignable to the genus Clostridium (Prazmowski 1880) emend. Lawson and Rainey 2016.</title>
        <authorList>
            <person name="Bernard K."/>
            <person name="Burdz T."/>
            <person name="Wiebe D."/>
            <person name="Balcewich B."/>
            <person name="Alfa M."/>
            <person name="Bernier A.-M."/>
        </authorList>
    </citation>
    <scope>NUCLEOTIDE SEQUENCE [LARGE SCALE GENOMIC DNA]</scope>
    <source>
        <strain evidence="7 8">LCDC99A005</strain>
    </source>
</reference>
<accession>A0A2A7MMR3</accession>
<dbReference type="OrthoDB" id="2339329at2"/>
<dbReference type="InterPro" id="IPR018120">
    <property type="entry name" value="Glyco_hydro_1_AS"/>
</dbReference>
<dbReference type="InterPro" id="IPR001360">
    <property type="entry name" value="Glyco_hydro_1"/>
</dbReference>
<dbReference type="Gene3D" id="3.20.20.80">
    <property type="entry name" value="Glycosidases"/>
    <property type="match status" value="1"/>
</dbReference>
<dbReference type="GO" id="GO:0016052">
    <property type="term" value="P:carbohydrate catabolic process"/>
    <property type="evidence" value="ECO:0007669"/>
    <property type="project" value="TreeGrafter"/>
</dbReference>
<evidence type="ECO:0000256" key="5">
    <source>
        <dbReference type="RuleBase" id="RU003690"/>
    </source>
</evidence>
<dbReference type="AlphaFoldDB" id="A0A2A7MMR3"/>
<dbReference type="PANTHER" id="PTHR10353">
    <property type="entry name" value="GLYCOSYL HYDROLASE"/>
    <property type="match status" value="1"/>
</dbReference>
<dbReference type="PROSITE" id="PS00653">
    <property type="entry name" value="GLYCOSYL_HYDROL_F1_2"/>
    <property type="match status" value="1"/>
</dbReference>
<feature type="active site" description="Nucleophile" evidence="4">
    <location>
        <position position="379"/>
    </location>
</feature>
<dbReference type="Pfam" id="PF00232">
    <property type="entry name" value="Glyco_hydro_1"/>
    <property type="match status" value="1"/>
</dbReference>
<protein>
    <submittedName>
        <fullName evidence="7">Glycoside hydrolase family 1 protein</fullName>
    </submittedName>
</protein>
<comment type="similarity">
    <text evidence="1 5">Belongs to the glycosyl hydrolase 1 family.</text>
</comment>
<evidence type="ECO:0000256" key="3">
    <source>
        <dbReference type="ARBA" id="ARBA00023295"/>
    </source>
</evidence>
<dbReference type="PROSITE" id="PS00572">
    <property type="entry name" value="GLYCOSYL_HYDROL_F1_1"/>
    <property type="match status" value="1"/>
</dbReference>
<dbReference type="FunFam" id="3.20.20.80:FF:000004">
    <property type="entry name" value="Beta-glucosidase 6-phospho-beta-glucosidase"/>
    <property type="match status" value="1"/>
</dbReference>
<dbReference type="InterPro" id="IPR033132">
    <property type="entry name" value="GH_1_N_CS"/>
</dbReference>
<dbReference type="PRINTS" id="PR00131">
    <property type="entry name" value="GLHYDRLASE1"/>
</dbReference>
<evidence type="ECO:0000256" key="2">
    <source>
        <dbReference type="ARBA" id="ARBA00022801"/>
    </source>
</evidence>
<dbReference type="SUPFAM" id="SSF51445">
    <property type="entry name" value="(Trans)glycosidases"/>
    <property type="match status" value="1"/>
</dbReference>
<proteinExistence type="inferred from homology"/>
<dbReference type="InterPro" id="IPR017853">
    <property type="entry name" value="GH"/>
</dbReference>
<comment type="caution">
    <text evidence="7">The sequence shown here is derived from an EMBL/GenBank/DDBJ whole genome shotgun (WGS) entry which is preliminary data.</text>
</comment>
<dbReference type="Proteomes" id="UP000220840">
    <property type="component" value="Unassembled WGS sequence"/>
</dbReference>
<dbReference type="PANTHER" id="PTHR10353:SF136">
    <property type="entry name" value="ARYL-PHOSPHO-BETA-D-GLUCOSIDASE BGLC"/>
    <property type="match status" value="1"/>
</dbReference>